<protein>
    <submittedName>
        <fullName evidence="2">Uncharacterized protein</fullName>
    </submittedName>
</protein>
<evidence type="ECO:0000256" key="1">
    <source>
        <dbReference type="SAM" id="MobiDB-lite"/>
    </source>
</evidence>
<dbReference type="AlphaFoldDB" id="A0A0E9UIK6"/>
<organism evidence="2">
    <name type="scientific">Anguilla anguilla</name>
    <name type="common">European freshwater eel</name>
    <name type="synonym">Muraena anguilla</name>
    <dbReference type="NCBI Taxonomy" id="7936"/>
    <lineage>
        <taxon>Eukaryota</taxon>
        <taxon>Metazoa</taxon>
        <taxon>Chordata</taxon>
        <taxon>Craniata</taxon>
        <taxon>Vertebrata</taxon>
        <taxon>Euteleostomi</taxon>
        <taxon>Actinopterygii</taxon>
        <taxon>Neopterygii</taxon>
        <taxon>Teleostei</taxon>
        <taxon>Anguilliformes</taxon>
        <taxon>Anguillidae</taxon>
        <taxon>Anguilla</taxon>
    </lineage>
</organism>
<feature type="region of interest" description="Disordered" evidence="1">
    <location>
        <begin position="1"/>
        <end position="33"/>
    </location>
</feature>
<reference evidence="2" key="2">
    <citation type="journal article" date="2015" name="Fish Shellfish Immunol.">
        <title>Early steps in the European eel (Anguilla anguilla)-Vibrio vulnificus interaction in the gills: Role of the RtxA13 toxin.</title>
        <authorList>
            <person name="Callol A."/>
            <person name="Pajuelo D."/>
            <person name="Ebbesson L."/>
            <person name="Teles M."/>
            <person name="MacKenzie S."/>
            <person name="Amaro C."/>
        </authorList>
    </citation>
    <scope>NUCLEOTIDE SEQUENCE</scope>
</reference>
<reference evidence="2" key="1">
    <citation type="submission" date="2014-11" db="EMBL/GenBank/DDBJ databases">
        <authorList>
            <person name="Amaro Gonzalez C."/>
        </authorList>
    </citation>
    <scope>NUCLEOTIDE SEQUENCE</scope>
</reference>
<proteinExistence type="predicted"/>
<name>A0A0E9UIK6_ANGAN</name>
<sequence length="33" mass="3680">MTSPLKGKKKEKEKEAKSRPGKSLCLRKGEGLH</sequence>
<evidence type="ECO:0000313" key="2">
    <source>
        <dbReference type="EMBL" id="JAH65699.1"/>
    </source>
</evidence>
<dbReference type="EMBL" id="GBXM01042878">
    <property type="protein sequence ID" value="JAH65699.1"/>
    <property type="molecule type" value="Transcribed_RNA"/>
</dbReference>
<accession>A0A0E9UIK6</accession>